<evidence type="ECO:0000259" key="3">
    <source>
        <dbReference type="PROSITE" id="PS50110"/>
    </source>
</evidence>
<dbReference type="EMBL" id="FNKP01000002">
    <property type="protein sequence ID" value="SDR20148.1"/>
    <property type="molecule type" value="Genomic_DNA"/>
</dbReference>
<evidence type="ECO:0000313" key="4">
    <source>
        <dbReference type="EMBL" id="SDR20148.1"/>
    </source>
</evidence>
<evidence type="ECO:0000313" key="5">
    <source>
        <dbReference type="Proteomes" id="UP000183487"/>
    </source>
</evidence>
<dbReference type="AlphaFoldDB" id="A0A1H1H4W9"/>
<protein>
    <submittedName>
        <fullName evidence="4">Response regulator receiver domain-containing protein</fullName>
    </submittedName>
</protein>
<evidence type="ECO:0000256" key="2">
    <source>
        <dbReference type="PROSITE-ProRule" id="PRU00169"/>
    </source>
</evidence>
<dbReference type="SUPFAM" id="SSF52172">
    <property type="entry name" value="CheY-like"/>
    <property type="match status" value="1"/>
</dbReference>
<dbReference type="PROSITE" id="PS50110">
    <property type="entry name" value="RESPONSE_REGULATORY"/>
    <property type="match status" value="1"/>
</dbReference>
<dbReference type="PANTHER" id="PTHR44591">
    <property type="entry name" value="STRESS RESPONSE REGULATOR PROTEIN 1"/>
    <property type="match status" value="1"/>
</dbReference>
<accession>A0A1H1H4W9</accession>
<dbReference type="GO" id="GO:0000160">
    <property type="term" value="P:phosphorelay signal transduction system"/>
    <property type="evidence" value="ECO:0007669"/>
    <property type="project" value="InterPro"/>
</dbReference>
<reference evidence="5" key="1">
    <citation type="submission" date="2016-10" db="EMBL/GenBank/DDBJ databases">
        <authorList>
            <person name="Varghese N."/>
        </authorList>
    </citation>
    <scope>NUCLEOTIDE SEQUENCE [LARGE SCALE GENOMIC DNA]</scope>
    <source>
        <strain evidence="5">GAS106B</strain>
    </source>
</reference>
<sequence>MSRVLLVDDQPEALSALRAVLVGRGYTVATAADGAEAFERLQRTRVSAVVCDWRMPNMDGAGLIESMQTRSELASVPVILTSGSGETPSLPVKGFLRKPFALDKLLSLLAECENGMTAPAVC</sequence>
<proteinExistence type="predicted"/>
<gene>
    <name evidence="4" type="ORF">SAMN05443245_3510</name>
</gene>
<dbReference type="InterPro" id="IPR001789">
    <property type="entry name" value="Sig_transdc_resp-reg_receiver"/>
</dbReference>
<keyword evidence="1 2" id="KW-0597">Phosphoprotein</keyword>
<dbReference type="Proteomes" id="UP000183487">
    <property type="component" value="Unassembled WGS sequence"/>
</dbReference>
<dbReference type="OrthoDB" id="9800897at2"/>
<keyword evidence="5" id="KW-1185">Reference proteome</keyword>
<feature type="domain" description="Response regulatory" evidence="3">
    <location>
        <begin position="3"/>
        <end position="113"/>
    </location>
</feature>
<dbReference type="SMART" id="SM00448">
    <property type="entry name" value="REC"/>
    <property type="match status" value="1"/>
</dbReference>
<evidence type="ECO:0000256" key="1">
    <source>
        <dbReference type="ARBA" id="ARBA00022553"/>
    </source>
</evidence>
<dbReference type="PANTHER" id="PTHR44591:SF3">
    <property type="entry name" value="RESPONSE REGULATORY DOMAIN-CONTAINING PROTEIN"/>
    <property type="match status" value="1"/>
</dbReference>
<dbReference type="InterPro" id="IPR050595">
    <property type="entry name" value="Bact_response_regulator"/>
</dbReference>
<feature type="modified residue" description="4-aspartylphosphate" evidence="2">
    <location>
        <position position="52"/>
    </location>
</feature>
<dbReference type="Pfam" id="PF00072">
    <property type="entry name" value="Response_reg"/>
    <property type="match status" value="1"/>
</dbReference>
<name>A0A1H1H4W9_9BURK</name>
<organism evidence="4 5">
    <name type="scientific">Paraburkholderia fungorum</name>
    <dbReference type="NCBI Taxonomy" id="134537"/>
    <lineage>
        <taxon>Bacteria</taxon>
        <taxon>Pseudomonadati</taxon>
        <taxon>Pseudomonadota</taxon>
        <taxon>Betaproteobacteria</taxon>
        <taxon>Burkholderiales</taxon>
        <taxon>Burkholderiaceae</taxon>
        <taxon>Paraburkholderia</taxon>
    </lineage>
</organism>
<dbReference type="InterPro" id="IPR011006">
    <property type="entry name" value="CheY-like_superfamily"/>
</dbReference>
<dbReference type="Gene3D" id="3.40.50.2300">
    <property type="match status" value="1"/>
</dbReference>